<dbReference type="RefSeq" id="WP_213348456.1">
    <property type="nucleotide sequence ID" value="NZ_JAEDAM010000009.1"/>
</dbReference>
<feature type="transmembrane region" description="Helical" evidence="1">
    <location>
        <begin position="308"/>
        <end position="328"/>
    </location>
</feature>
<organism evidence="2 3">
    <name type="scientific">Candidatus Vampirococcus lugosii</name>
    <dbReference type="NCBI Taxonomy" id="2789015"/>
    <lineage>
        <taxon>Bacteria</taxon>
        <taxon>Candidatus Absconditibacteriota</taxon>
        <taxon>Vampirococcus</taxon>
    </lineage>
</organism>
<evidence type="ECO:0008006" key="4">
    <source>
        <dbReference type="Google" id="ProtNLM"/>
    </source>
</evidence>
<keyword evidence="1" id="KW-1133">Transmembrane helix</keyword>
<keyword evidence="1" id="KW-0812">Transmembrane</keyword>
<keyword evidence="1" id="KW-0472">Membrane</keyword>
<evidence type="ECO:0000313" key="3">
    <source>
        <dbReference type="Proteomes" id="UP000680365"/>
    </source>
</evidence>
<feature type="transmembrane region" description="Helical" evidence="1">
    <location>
        <begin position="335"/>
        <end position="356"/>
    </location>
</feature>
<reference evidence="2 3" key="1">
    <citation type="journal article" date="2021" name="Nat. Commun.">
        <title>Reductive evolution and unique predatory mode in the CPR bacterium Vampirococcus lugosii.</title>
        <authorList>
            <person name="Moreira D."/>
            <person name="Zivanovic Y."/>
            <person name="Lopez-Archilla A.I."/>
            <person name="Iniesto M."/>
            <person name="Lopez-Garcia P."/>
        </authorList>
    </citation>
    <scope>NUCLEOTIDE SEQUENCE [LARGE SCALE GENOMIC DNA]</scope>
    <source>
        <strain evidence="2">Chiprana</strain>
    </source>
</reference>
<name>A0ABS5QKH4_9BACT</name>
<protein>
    <recommendedName>
        <fullName evidence="4">ABC3 transporter permease protein domain-containing protein</fullName>
    </recommendedName>
</protein>
<feature type="transmembrane region" description="Helical" evidence="1">
    <location>
        <begin position="376"/>
        <end position="397"/>
    </location>
</feature>
<proteinExistence type="predicted"/>
<evidence type="ECO:0000256" key="1">
    <source>
        <dbReference type="SAM" id="Phobius"/>
    </source>
</evidence>
<sequence length="413" mass="48525">MFWKFIYNDFVQNKFKNILVIFTFFIVMFFSISIFILDKNLNQFIFDQTGISERLKNPNMLEVMPKSGTLEAILLDREDDSNDEIISLENDDRVHKIYYFYNTRFPNSLGINLFGTEIKTDFLMYIASDELFTKSSFKNDDIPLGISKKLLDLYNFELSNNSLFPRITESQLSLLKFDLKFNHSNIFNIKGNDYSGAGRINTVDNNFPLLGLTIPYSKAKKIFENIGEKKINIHKSLVFLKDKNMINSFVQDYPNLNIKTLESEKENITNKLFVIKAFMFFVLSVVVFVLISFMFFLTHSIVFDNKNIFKILISHGASSLFIFGIIYFKIFFSFLVAFIILLIYVYILNNLVFIYISKYIYNNYSLTIDFVPISYLNILILFLSFSIFITILVFLISRKSIFMKYLKKYLILN</sequence>
<comment type="caution">
    <text evidence="2">The sequence shown here is derived from an EMBL/GenBank/DDBJ whole genome shotgun (WGS) entry which is preliminary data.</text>
</comment>
<gene>
    <name evidence="2" type="ORF">VAMP_13n314</name>
</gene>
<feature type="transmembrane region" description="Helical" evidence="1">
    <location>
        <begin position="273"/>
        <end position="296"/>
    </location>
</feature>
<feature type="transmembrane region" description="Helical" evidence="1">
    <location>
        <begin position="18"/>
        <end position="37"/>
    </location>
</feature>
<dbReference type="Proteomes" id="UP000680365">
    <property type="component" value="Unassembled WGS sequence"/>
</dbReference>
<keyword evidence="3" id="KW-1185">Reference proteome</keyword>
<accession>A0ABS5QKH4</accession>
<dbReference type="EMBL" id="JAEDAM010000009">
    <property type="protein sequence ID" value="MBS8121683.1"/>
    <property type="molecule type" value="Genomic_DNA"/>
</dbReference>
<evidence type="ECO:0000313" key="2">
    <source>
        <dbReference type="EMBL" id="MBS8121683.1"/>
    </source>
</evidence>